<dbReference type="Proteomes" id="UP000233727">
    <property type="component" value="Unassembled WGS sequence"/>
</dbReference>
<reference evidence="1 2" key="1">
    <citation type="submission" date="2017-10" db="EMBL/GenBank/DDBJ databases">
        <title>Bifidobacterium genomics.</title>
        <authorList>
            <person name="Lugli G.A."/>
            <person name="Milani C."/>
            <person name="Mancabelli L."/>
        </authorList>
    </citation>
    <scope>NUCLEOTIDE SEQUENCE [LARGE SCALE GENOMIC DNA]</scope>
    <source>
        <strain evidence="1 2">1542B</strain>
    </source>
</reference>
<dbReference type="EMBL" id="PCGY01000002">
    <property type="protein sequence ID" value="PKU93387.1"/>
    <property type="molecule type" value="Genomic_DNA"/>
</dbReference>
<dbReference type="AlphaFoldDB" id="A0A2N3QNV9"/>
<organism evidence="1 2">
    <name type="scientific">Bifidobacterium thermophilum</name>
    <dbReference type="NCBI Taxonomy" id="33905"/>
    <lineage>
        <taxon>Bacteria</taxon>
        <taxon>Bacillati</taxon>
        <taxon>Actinomycetota</taxon>
        <taxon>Actinomycetes</taxon>
        <taxon>Bifidobacteriales</taxon>
        <taxon>Bifidobacteriaceae</taxon>
        <taxon>Bifidobacterium</taxon>
    </lineage>
</organism>
<comment type="caution">
    <text evidence="1">The sequence shown here is derived from an EMBL/GenBank/DDBJ whole genome shotgun (WGS) entry which is preliminary data.</text>
</comment>
<proteinExistence type="predicted"/>
<accession>A0A2N3QNV9</accession>
<gene>
    <name evidence="1" type="ORF">CQR47_0161</name>
</gene>
<protein>
    <submittedName>
        <fullName evidence="1">Uncharacterized protein</fullName>
    </submittedName>
</protein>
<evidence type="ECO:0000313" key="2">
    <source>
        <dbReference type="Proteomes" id="UP000233727"/>
    </source>
</evidence>
<name>A0A2N3QNV9_9BIFI</name>
<evidence type="ECO:0000313" key="1">
    <source>
        <dbReference type="EMBL" id="PKU93387.1"/>
    </source>
</evidence>
<sequence>MLRPVLGLMICSGVGSVGLIRGLDSEIGFGPRKTLESMCTWLCGRLAVIKEPWCPAVFVWTRLEPSAAVAATCGPVRRLAVEIGFGSASGLWPVWRLADHGPRTAGFRRFRIDTDCVHLPDHLFPWTDSGIGSRDRIRYEGNTGISVCLAARPADFNRRTAGFRWFRLCTGGDCLSQAPLSWTGSEIGPRDWIWFGFGAVTGLAAGCSWSGNHGIPPF</sequence>